<dbReference type="Proteomes" id="UP001592528">
    <property type="component" value="Unassembled WGS sequence"/>
</dbReference>
<protein>
    <submittedName>
        <fullName evidence="1">Uncharacterized protein</fullName>
    </submittedName>
</protein>
<keyword evidence="2" id="KW-1185">Reference proteome</keyword>
<name>A0ABV6UWE9_9ACTN</name>
<dbReference type="EMBL" id="JBHEZZ010000023">
    <property type="protein sequence ID" value="MFC1405681.1"/>
    <property type="molecule type" value="Genomic_DNA"/>
</dbReference>
<comment type="caution">
    <text evidence="1">The sequence shown here is derived from an EMBL/GenBank/DDBJ whole genome shotgun (WGS) entry which is preliminary data.</text>
</comment>
<proteinExistence type="predicted"/>
<sequence>MSDSDDKTMIEALTEEISLAVSGLGGAMMGIADSYNELAYGAGNGYGVHAQYRANNLNTGKPVSDLAQELAAWAAEINAKAAALDAKREMLERLKAATDQA</sequence>
<organism evidence="1 2">
    <name type="scientific">Streptacidiphilus cavernicola</name>
    <dbReference type="NCBI Taxonomy" id="3342716"/>
    <lineage>
        <taxon>Bacteria</taxon>
        <taxon>Bacillati</taxon>
        <taxon>Actinomycetota</taxon>
        <taxon>Actinomycetes</taxon>
        <taxon>Kitasatosporales</taxon>
        <taxon>Streptomycetaceae</taxon>
        <taxon>Streptacidiphilus</taxon>
    </lineage>
</organism>
<evidence type="ECO:0000313" key="1">
    <source>
        <dbReference type="EMBL" id="MFC1405681.1"/>
    </source>
</evidence>
<gene>
    <name evidence="1" type="ORF">ACEZDJ_30770</name>
</gene>
<dbReference type="RefSeq" id="WP_030266760.1">
    <property type="nucleotide sequence ID" value="NZ_JBHEZZ010000023.1"/>
</dbReference>
<accession>A0ABV6UWE9</accession>
<reference evidence="1 2" key="1">
    <citation type="submission" date="2024-09" db="EMBL/GenBank/DDBJ databases">
        <authorList>
            <person name="Lee S.D."/>
        </authorList>
    </citation>
    <scope>NUCLEOTIDE SEQUENCE [LARGE SCALE GENOMIC DNA]</scope>
    <source>
        <strain evidence="1 2">N1-5</strain>
    </source>
</reference>
<evidence type="ECO:0000313" key="2">
    <source>
        <dbReference type="Proteomes" id="UP001592528"/>
    </source>
</evidence>